<comment type="function">
    <text evidence="6">This protein specifically binds sulfate and is involved in its transmembrane transport.</text>
</comment>
<dbReference type="InterPro" id="IPR005669">
    <property type="entry name" value="Thiosulph/SO4-bd"/>
</dbReference>
<protein>
    <recommendedName>
        <fullName evidence="7">Sulfate-binding protein</fullName>
    </recommendedName>
</protein>
<dbReference type="Gene3D" id="3.40.190.10">
    <property type="entry name" value="Periplasmic binding protein-like II"/>
    <property type="match status" value="1"/>
</dbReference>
<evidence type="ECO:0000313" key="10">
    <source>
        <dbReference type="Proteomes" id="UP000092504"/>
    </source>
</evidence>
<accession>A0A1B8P510</accession>
<dbReference type="PANTHER" id="PTHR30368">
    <property type="entry name" value="SULFATE-BINDING PROTEIN"/>
    <property type="match status" value="1"/>
</dbReference>
<evidence type="ECO:0000256" key="3">
    <source>
        <dbReference type="ARBA" id="ARBA00022448"/>
    </source>
</evidence>
<gene>
    <name evidence="9" type="primary">sbp_1</name>
    <name evidence="9" type="ORF">A8U91_01707</name>
</gene>
<evidence type="ECO:0000256" key="7">
    <source>
        <dbReference type="ARBA" id="ARBA00041180"/>
    </source>
</evidence>
<proteinExistence type="inferred from homology"/>
<dbReference type="AlphaFoldDB" id="A0A1B8P510"/>
<reference evidence="9 10" key="1">
    <citation type="submission" date="2016-06" db="EMBL/GenBank/DDBJ databases">
        <title>Genome sequence of halotolerant plant growth promoting strain of Halomonas elongata HEK1 isolated from salterns of Rann of Kutch, Gujarat, India.</title>
        <authorList>
            <person name="Gaba S."/>
            <person name="Singh R.N."/>
            <person name="Abrol S."/>
            <person name="Kaushik R."/>
            <person name="Saxena A.K."/>
        </authorList>
    </citation>
    <scope>NUCLEOTIDE SEQUENCE [LARGE SCALE GENOMIC DNA]</scope>
    <source>
        <strain evidence="9 10">HEK1</strain>
    </source>
</reference>
<dbReference type="Proteomes" id="UP000092504">
    <property type="component" value="Unassembled WGS sequence"/>
</dbReference>
<evidence type="ECO:0000256" key="5">
    <source>
        <dbReference type="ARBA" id="ARBA00022764"/>
    </source>
</evidence>
<evidence type="ECO:0000256" key="1">
    <source>
        <dbReference type="ARBA" id="ARBA00004418"/>
    </source>
</evidence>
<dbReference type="GO" id="GO:0140104">
    <property type="term" value="F:molecular carrier activity"/>
    <property type="evidence" value="ECO:0007669"/>
    <property type="project" value="InterPro"/>
</dbReference>
<keyword evidence="4 8" id="KW-0732">Signal</keyword>
<keyword evidence="5" id="KW-0574">Periplasm</keyword>
<feature type="signal peptide" evidence="8">
    <location>
        <begin position="1"/>
        <end position="33"/>
    </location>
</feature>
<evidence type="ECO:0000313" key="9">
    <source>
        <dbReference type="EMBL" id="OBX37347.1"/>
    </source>
</evidence>
<evidence type="ECO:0000256" key="8">
    <source>
        <dbReference type="SAM" id="SignalP"/>
    </source>
</evidence>
<evidence type="ECO:0000256" key="6">
    <source>
        <dbReference type="ARBA" id="ARBA00037097"/>
    </source>
</evidence>
<dbReference type="PROSITE" id="PS00401">
    <property type="entry name" value="PROK_SULFATE_BIND_1"/>
    <property type="match status" value="1"/>
</dbReference>
<evidence type="ECO:0000256" key="2">
    <source>
        <dbReference type="ARBA" id="ARBA00006099"/>
    </source>
</evidence>
<dbReference type="PANTHER" id="PTHR30368:SF2">
    <property type="entry name" value="SULFATE-BINDING PROTEIN"/>
    <property type="match status" value="1"/>
</dbReference>
<dbReference type="EMBL" id="MAJD01000001">
    <property type="protein sequence ID" value="OBX37347.1"/>
    <property type="molecule type" value="Genomic_DNA"/>
</dbReference>
<dbReference type="InterPro" id="IPR000957">
    <property type="entry name" value="Sulphate/thiosulphate-bd_CS"/>
</dbReference>
<comment type="similarity">
    <text evidence="2">Belongs to the prokaryotic sulfate-binding protein family.</text>
</comment>
<comment type="caution">
    <text evidence="9">The sequence shown here is derived from an EMBL/GenBank/DDBJ whole genome shotgun (WGS) entry which is preliminary data.</text>
</comment>
<dbReference type="PATRIC" id="fig|2746.7.peg.1753"/>
<feature type="chain" id="PRO_5008611308" description="Sulfate-binding protein" evidence="8">
    <location>
        <begin position="34"/>
        <end position="93"/>
    </location>
</feature>
<dbReference type="GO" id="GO:1902358">
    <property type="term" value="P:sulfate transmembrane transport"/>
    <property type="evidence" value="ECO:0007669"/>
    <property type="project" value="InterPro"/>
</dbReference>
<organism evidence="9 10">
    <name type="scientific">Halomonas elongata</name>
    <dbReference type="NCBI Taxonomy" id="2746"/>
    <lineage>
        <taxon>Bacteria</taxon>
        <taxon>Pseudomonadati</taxon>
        <taxon>Pseudomonadota</taxon>
        <taxon>Gammaproteobacteria</taxon>
        <taxon>Oceanospirillales</taxon>
        <taxon>Halomonadaceae</taxon>
        <taxon>Halomonas</taxon>
    </lineage>
</organism>
<name>A0A1B8P510_HALEL</name>
<dbReference type="GO" id="GO:0042597">
    <property type="term" value="C:periplasmic space"/>
    <property type="evidence" value="ECO:0007669"/>
    <property type="project" value="UniProtKB-SubCell"/>
</dbReference>
<comment type="subcellular location">
    <subcellularLocation>
        <location evidence="1">Periplasm</location>
    </subcellularLocation>
</comment>
<keyword evidence="3" id="KW-0813">Transport</keyword>
<sequence>MPLPLSSPHHLSLALIAASSALAVLAPSGQAHAEDVEILNVSYDPTRELYREYNDWFSDYWKTQTGDDVTVRQSHGELAPRREPCWMVSKRMS</sequence>
<evidence type="ECO:0000256" key="4">
    <source>
        <dbReference type="ARBA" id="ARBA00022729"/>
    </source>
</evidence>